<sequence length="109" mass="11768">LLHACSASFQVTVSRCPGFLFSKVTGSSASESNDTNASTTVYGSAAEGDLDAEWTAYHSYRVAPSAQTIWTELRSRSGLVDMDAKDNDVSSSVAFLDRIEEAKLKPKEK</sequence>
<organism evidence="1">
    <name type="scientific">Echinostoma caproni</name>
    <dbReference type="NCBI Taxonomy" id="27848"/>
    <lineage>
        <taxon>Eukaryota</taxon>
        <taxon>Metazoa</taxon>
        <taxon>Spiralia</taxon>
        <taxon>Lophotrochozoa</taxon>
        <taxon>Platyhelminthes</taxon>
        <taxon>Trematoda</taxon>
        <taxon>Digenea</taxon>
        <taxon>Plagiorchiida</taxon>
        <taxon>Echinostomata</taxon>
        <taxon>Echinostomatoidea</taxon>
        <taxon>Echinostomatidae</taxon>
        <taxon>Echinostoma</taxon>
    </lineage>
</organism>
<dbReference type="WBParaSite" id="ECPE_0000067801-mRNA-1">
    <property type="protein sequence ID" value="ECPE_0000067801-mRNA-1"/>
    <property type="gene ID" value="ECPE_0000067801"/>
</dbReference>
<protein>
    <submittedName>
        <fullName evidence="1">PsbP domain-containing protein</fullName>
    </submittedName>
</protein>
<evidence type="ECO:0000313" key="1">
    <source>
        <dbReference type="WBParaSite" id="ECPE_0000067801-mRNA-1"/>
    </source>
</evidence>
<name>A0A183A143_9TREM</name>
<dbReference type="AlphaFoldDB" id="A0A183A143"/>
<proteinExistence type="predicted"/>
<reference evidence="1" key="1">
    <citation type="submission" date="2016-06" db="UniProtKB">
        <authorList>
            <consortium name="WormBaseParasite"/>
        </authorList>
    </citation>
    <scope>IDENTIFICATION</scope>
</reference>
<accession>A0A183A143</accession>